<keyword evidence="23" id="KW-1185">Reference proteome</keyword>
<dbReference type="Proteomes" id="UP000054976">
    <property type="component" value="Unassembled WGS sequence"/>
</dbReference>
<feature type="transmembrane region" description="Helical" evidence="21">
    <location>
        <begin position="168"/>
        <end position="184"/>
    </location>
</feature>
<dbReference type="InterPro" id="IPR018365">
    <property type="entry name" value="Cell_cycle_FtsW-rel_CS"/>
</dbReference>
<comment type="similarity">
    <text evidence="16">Belongs to the SEDS family. FtsW subfamily.</text>
</comment>
<dbReference type="STRING" id="86166.TAGGR_162"/>
<keyword evidence="5" id="KW-0328">Glycosyltransferase</keyword>
<name>A0A0U9HQ82_9BACT</name>
<keyword evidence="6" id="KW-0808">Transferase</keyword>
<organism evidence="22 23">
    <name type="scientific">Thermodesulfovibrio aggregans</name>
    <dbReference type="NCBI Taxonomy" id="86166"/>
    <lineage>
        <taxon>Bacteria</taxon>
        <taxon>Pseudomonadati</taxon>
        <taxon>Nitrospirota</taxon>
        <taxon>Thermodesulfovibrionia</taxon>
        <taxon>Thermodesulfovibrionales</taxon>
        <taxon>Thermodesulfovibrionaceae</taxon>
        <taxon>Thermodesulfovibrio</taxon>
    </lineage>
</organism>
<dbReference type="Pfam" id="PF01098">
    <property type="entry name" value="FTSW_RODA_SPOVE"/>
    <property type="match status" value="1"/>
</dbReference>
<dbReference type="InterPro" id="IPR013437">
    <property type="entry name" value="FtsW"/>
</dbReference>
<keyword evidence="13" id="KW-0961">Cell wall biogenesis/degradation</keyword>
<proteinExistence type="inferred from homology"/>
<evidence type="ECO:0000256" key="9">
    <source>
        <dbReference type="ARBA" id="ARBA00022984"/>
    </source>
</evidence>
<feature type="transmembrane region" description="Helical" evidence="21">
    <location>
        <begin position="145"/>
        <end position="162"/>
    </location>
</feature>
<comment type="subcellular location">
    <subcellularLocation>
        <location evidence="1">Cell membrane</location>
        <topology evidence="1">Multi-pass membrane protein</topology>
    </subcellularLocation>
</comment>
<dbReference type="NCBIfam" id="TIGR02614">
    <property type="entry name" value="ftsW"/>
    <property type="match status" value="1"/>
</dbReference>
<dbReference type="GO" id="GO:0071555">
    <property type="term" value="P:cell wall organization"/>
    <property type="evidence" value="ECO:0007669"/>
    <property type="project" value="UniProtKB-KW"/>
</dbReference>
<evidence type="ECO:0000256" key="20">
    <source>
        <dbReference type="ARBA" id="ARBA00049902"/>
    </source>
</evidence>
<evidence type="ECO:0000256" key="3">
    <source>
        <dbReference type="ARBA" id="ARBA00022475"/>
    </source>
</evidence>
<dbReference type="InterPro" id="IPR001182">
    <property type="entry name" value="FtsW/RodA"/>
</dbReference>
<evidence type="ECO:0000256" key="5">
    <source>
        <dbReference type="ARBA" id="ARBA00022676"/>
    </source>
</evidence>
<feature type="transmembrane region" description="Helical" evidence="21">
    <location>
        <begin position="51"/>
        <end position="72"/>
    </location>
</feature>
<evidence type="ECO:0000256" key="17">
    <source>
        <dbReference type="ARBA" id="ARBA00041185"/>
    </source>
</evidence>
<evidence type="ECO:0000256" key="13">
    <source>
        <dbReference type="ARBA" id="ARBA00023316"/>
    </source>
</evidence>
<comment type="pathway">
    <text evidence="2">Cell wall biogenesis; peptidoglycan biosynthesis.</text>
</comment>
<dbReference type="EMBL" id="BCNO01000001">
    <property type="protein sequence ID" value="GAQ93898.1"/>
    <property type="molecule type" value="Genomic_DNA"/>
</dbReference>
<dbReference type="AlphaFoldDB" id="A0A0U9HQ82"/>
<feature type="transmembrane region" description="Helical" evidence="21">
    <location>
        <begin position="342"/>
        <end position="363"/>
    </location>
</feature>
<evidence type="ECO:0000256" key="8">
    <source>
        <dbReference type="ARBA" id="ARBA00022960"/>
    </source>
</evidence>
<evidence type="ECO:0000256" key="10">
    <source>
        <dbReference type="ARBA" id="ARBA00022989"/>
    </source>
</evidence>
<feature type="transmembrane region" description="Helical" evidence="21">
    <location>
        <begin position="12"/>
        <end position="31"/>
    </location>
</feature>
<keyword evidence="4 22" id="KW-0132">Cell division</keyword>
<keyword evidence="7 21" id="KW-0812">Transmembrane</keyword>
<keyword evidence="8" id="KW-0133">Cell shape</keyword>
<feature type="transmembrane region" description="Helical" evidence="21">
    <location>
        <begin position="276"/>
        <end position="296"/>
    </location>
</feature>
<evidence type="ECO:0000256" key="1">
    <source>
        <dbReference type="ARBA" id="ARBA00004651"/>
    </source>
</evidence>
<evidence type="ECO:0000256" key="6">
    <source>
        <dbReference type="ARBA" id="ARBA00022679"/>
    </source>
</evidence>
<reference evidence="23" key="1">
    <citation type="submission" date="2016-01" db="EMBL/GenBank/DDBJ databases">
        <title>Draft genome sequence of Thermodesulfovibrio aggregans strain TGE-P1.</title>
        <authorList>
            <person name="Sekiguchi Y."/>
            <person name="Ohashi A."/>
            <person name="Matsuura N."/>
            <person name="Tourlousse M.D."/>
        </authorList>
    </citation>
    <scope>NUCLEOTIDE SEQUENCE [LARGE SCALE GENOMIC DNA]</scope>
    <source>
        <strain evidence="23">TGE-P1</strain>
    </source>
</reference>
<gene>
    <name evidence="22" type="ORF">TAGGR_162</name>
</gene>
<evidence type="ECO:0000256" key="2">
    <source>
        <dbReference type="ARBA" id="ARBA00004752"/>
    </source>
</evidence>
<dbReference type="GO" id="GO:0015648">
    <property type="term" value="F:lipid-linked peptidoglycan transporter activity"/>
    <property type="evidence" value="ECO:0007669"/>
    <property type="project" value="TreeGrafter"/>
</dbReference>
<comment type="catalytic activity">
    <reaction evidence="20">
        <text>[GlcNAc-(1-&gt;4)-Mur2Ac(oyl-L-Ala-gamma-D-Glu-L-Lys-D-Ala-D-Ala)](n)-di-trans,octa-cis-undecaprenyl diphosphate + beta-D-GlcNAc-(1-&gt;4)-Mur2Ac(oyl-L-Ala-gamma-D-Glu-L-Lys-D-Ala-D-Ala)-di-trans,octa-cis-undecaprenyl diphosphate = [GlcNAc-(1-&gt;4)-Mur2Ac(oyl-L-Ala-gamma-D-Glu-L-Lys-D-Ala-D-Ala)](n+1)-di-trans,octa-cis-undecaprenyl diphosphate + di-trans,octa-cis-undecaprenyl diphosphate + H(+)</text>
        <dbReference type="Rhea" id="RHEA:23708"/>
        <dbReference type="Rhea" id="RHEA-COMP:9602"/>
        <dbReference type="Rhea" id="RHEA-COMP:9603"/>
        <dbReference type="ChEBI" id="CHEBI:15378"/>
        <dbReference type="ChEBI" id="CHEBI:58405"/>
        <dbReference type="ChEBI" id="CHEBI:60033"/>
        <dbReference type="ChEBI" id="CHEBI:78435"/>
        <dbReference type="EC" id="2.4.99.28"/>
    </reaction>
</comment>
<evidence type="ECO:0000313" key="23">
    <source>
        <dbReference type="Proteomes" id="UP000054976"/>
    </source>
</evidence>
<evidence type="ECO:0000256" key="14">
    <source>
        <dbReference type="ARBA" id="ARBA00032370"/>
    </source>
</evidence>
<keyword evidence="9" id="KW-0573">Peptidoglycan synthesis</keyword>
<protein>
    <recommendedName>
        <fullName evidence="17">Probable peptidoglycan glycosyltransferase FtsW</fullName>
        <ecNumber evidence="19">2.4.99.28</ecNumber>
    </recommendedName>
    <alternativeName>
        <fullName evidence="18">Cell division protein FtsW</fullName>
    </alternativeName>
    <alternativeName>
        <fullName evidence="15">Cell wall polymerase</fullName>
    </alternativeName>
    <alternativeName>
        <fullName evidence="14">Peptidoglycan polymerase</fullName>
    </alternativeName>
</protein>
<dbReference type="EC" id="2.4.99.28" evidence="19"/>
<sequence length="395" mass="44087">MKVVMKKNSIDKTLIVIVILLIVIGLIAVYSSTSVLSSIKAKYADKGGMIYLQRQLFTLIVGFFFMILFIFLSPEKLRKLVFPLLIISFLMLLAVFTSLGVTAGGARRWIRLWPSSFQPSELVKLAMVFFLAWYMSRESYNKDSIKHFIIPIALMGIFQLIFLKQPDFGAAMTLGIITFVMLFIGGVRLHYLLATSLLAIPVVIYLAREPYRWKRITSFLDPWADPQGSGFQLVQSLIALGSGGLTGQGLGEGKQKLAFLPEIHTDFIFAHIGEEMGFIGAVSVVILFFLICVRGFSIATRQSEPFNYFLALGITIMISIQALINFAVVTGMAPTKGLPLPFISYGGSSLVVNLMGVGILLNLSRYSSTVSVPEVVPQRKTKPRTYRYWRGRRYS</sequence>
<dbReference type="PROSITE" id="PS00428">
    <property type="entry name" value="FTSW_RODA_SPOVE"/>
    <property type="match status" value="1"/>
</dbReference>
<feature type="transmembrane region" description="Helical" evidence="21">
    <location>
        <begin position="84"/>
        <end position="106"/>
    </location>
</feature>
<evidence type="ECO:0000256" key="7">
    <source>
        <dbReference type="ARBA" id="ARBA00022692"/>
    </source>
</evidence>
<evidence type="ECO:0000256" key="21">
    <source>
        <dbReference type="SAM" id="Phobius"/>
    </source>
</evidence>
<dbReference type="GO" id="GO:0051301">
    <property type="term" value="P:cell division"/>
    <property type="evidence" value="ECO:0007669"/>
    <property type="project" value="UniProtKB-KW"/>
</dbReference>
<dbReference type="GO" id="GO:0008955">
    <property type="term" value="F:peptidoglycan glycosyltransferase activity"/>
    <property type="evidence" value="ECO:0007669"/>
    <property type="project" value="UniProtKB-EC"/>
</dbReference>
<dbReference type="GO" id="GO:0005886">
    <property type="term" value="C:plasma membrane"/>
    <property type="evidence" value="ECO:0007669"/>
    <property type="project" value="UniProtKB-SubCell"/>
</dbReference>
<dbReference type="PANTHER" id="PTHR30474">
    <property type="entry name" value="CELL CYCLE PROTEIN"/>
    <property type="match status" value="1"/>
</dbReference>
<accession>A0A0U9HQ82</accession>
<dbReference type="GO" id="GO:0008360">
    <property type="term" value="P:regulation of cell shape"/>
    <property type="evidence" value="ECO:0007669"/>
    <property type="project" value="UniProtKB-KW"/>
</dbReference>
<keyword evidence="3" id="KW-1003">Cell membrane</keyword>
<dbReference type="GO" id="GO:0032153">
    <property type="term" value="C:cell division site"/>
    <property type="evidence" value="ECO:0007669"/>
    <property type="project" value="TreeGrafter"/>
</dbReference>
<comment type="caution">
    <text evidence="22">The sequence shown here is derived from an EMBL/GenBank/DDBJ whole genome shotgun (WGS) entry which is preliminary data.</text>
</comment>
<keyword evidence="11 21" id="KW-0472">Membrane</keyword>
<evidence type="ECO:0000313" key="22">
    <source>
        <dbReference type="EMBL" id="GAQ93898.1"/>
    </source>
</evidence>
<keyword evidence="10 21" id="KW-1133">Transmembrane helix</keyword>
<evidence type="ECO:0000256" key="11">
    <source>
        <dbReference type="ARBA" id="ARBA00023136"/>
    </source>
</evidence>
<evidence type="ECO:0000256" key="16">
    <source>
        <dbReference type="ARBA" id="ARBA00038053"/>
    </source>
</evidence>
<feature type="transmembrane region" description="Helical" evidence="21">
    <location>
        <begin position="308"/>
        <end position="330"/>
    </location>
</feature>
<evidence type="ECO:0000256" key="12">
    <source>
        <dbReference type="ARBA" id="ARBA00023306"/>
    </source>
</evidence>
<dbReference type="GO" id="GO:0009252">
    <property type="term" value="P:peptidoglycan biosynthetic process"/>
    <property type="evidence" value="ECO:0007669"/>
    <property type="project" value="UniProtKB-KW"/>
</dbReference>
<evidence type="ECO:0000256" key="15">
    <source>
        <dbReference type="ARBA" id="ARBA00033270"/>
    </source>
</evidence>
<evidence type="ECO:0000256" key="19">
    <source>
        <dbReference type="ARBA" id="ARBA00044770"/>
    </source>
</evidence>
<feature type="transmembrane region" description="Helical" evidence="21">
    <location>
        <begin position="112"/>
        <end position="133"/>
    </location>
</feature>
<feature type="transmembrane region" description="Helical" evidence="21">
    <location>
        <begin position="191"/>
        <end position="208"/>
    </location>
</feature>
<dbReference type="PANTHER" id="PTHR30474:SF2">
    <property type="entry name" value="PEPTIDOGLYCAN GLYCOSYLTRANSFERASE FTSW-RELATED"/>
    <property type="match status" value="1"/>
</dbReference>
<evidence type="ECO:0000256" key="4">
    <source>
        <dbReference type="ARBA" id="ARBA00022618"/>
    </source>
</evidence>
<evidence type="ECO:0000256" key="18">
    <source>
        <dbReference type="ARBA" id="ARBA00041418"/>
    </source>
</evidence>
<keyword evidence="12" id="KW-0131">Cell cycle</keyword>